<dbReference type="GO" id="GO:0004806">
    <property type="term" value="F:triacylglycerol lipase activity"/>
    <property type="evidence" value="ECO:0007669"/>
    <property type="project" value="TreeGrafter"/>
</dbReference>
<evidence type="ECO:0000313" key="3">
    <source>
        <dbReference type="Proteomes" id="UP000655287"/>
    </source>
</evidence>
<accession>A0A919V3V7</accession>
<gene>
    <name evidence="2" type="primary">yraK_2</name>
    <name evidence="2" type="ORF">Sru01_62340</name>
</gene>
<dbReference type="GO" id="GO:0046503">
    <property type="term" value="P:glycerolipid catabolic process"/>
    <property type="evidence" value="ECO:0007669"/>
    <property type="project" value="TreeGrafter"/>
</dbReference>
<dbReference type="RefSeq" id="WP_203993226.1">
    <property type="nucleotide sequence ID" value="NZ_BOOU01000091.1"/>
</dbReference>
<dbReference type="EMBL" id="BOOU01000091">
    <property type="protein sequence ID" value="GII81252.1"/>
    <property type="molecule type" value="Genomic_DNA"/>
</dbReference>
<proteinExistence type="predicted"/>
<name>A0A919V3V7_9ACTN</name>
<sequence length="280" mass="30008">MESTKRATLAVPGARLYYELCGSGPLLLVLQGGEGDAGRTAALVRELRDRYTMLTYDRRGLSRSTVDEPMPPITIETHADDVHRLLAAVTGEPATLLGSSFGGLVGLVLATAHPDQVATLVTHEPPALGVLPGPERARAERVLLDLEATFREEGWAAAFKKLAEATGAGYDDREPEVELPPPLSPERIANMKFLFTHDLPAVRTCRLDAGALATLRGGPVRVVPAAGHTTARDFFDHRCAAEIARLLGTELAEFPGGHNGLTMRPKAFTRRLLDVIGVPG</sequence>
<dbReference type="InterPro" id="IPR029058">
    <property type="entry name" value="AB_hydrolase_fold"/>
</dbReference>
<dbReference type="InterPro" id="IPR050471">
    <property type="entry name" value="AB_hydrolase"/>
</dbReference>
<dbReference type="InterPro" id="IPR000073">
    <property type="entry name" value="AB_hydrolase_1"/>
</dbReference>
<organism evidence="2 3">
    <name type="scientific">Sphaerisporangium rufum</name>
    <dbReference type="NCBI Taxonomy" id="1381558"/>
    <lineage>
        <taxon>Bacteria</taxon>
        <taxon>Bacillati</taxon>
        <taxon>Actinomycetota</taxon>
        <taxon>Actinomycetes</taxon>
        <taxon>Streptosporangiales</taxon>
        <taxon>Streptosporangiaceae</taxon>
        <taxon>Sphaerisporangium</taxon>
    </lineage>
</organism>
<protein>
    <submittedName>
        <fullName evidence="2">Hydrolase YraK</fullName>
    </submittedName>
</protein>
<comment type="caution">
    <text evidence="2">The sequence shown here is derived from an EMBL/GenBank/DDBJ whole genome shotgun (WGS) entry which is preliminary data.</text>
</comment>
<evidence type="ECO:0000313" key="2">
    <source>
        <dbReference type="EMBL" id="GII81252.1"/>
    </source>
</evidence>
<dbReference type="PANTHER" id="PTHR43433">
    <property type="entry name" value="HYDROLASE, ALPHA/BETA FOLD FAMILY PROTEIN"/>
    <property type="match status" value="1"/>
</dbReference>
<keyword evidence="2" id="KW-0378">Hydrolase</keyword>
<dbReference type="Proteomes" id="UP000655287">
    <property type="component" value="Unassembled WGS sequence"/>
</dbReference>
<dbReference type="SUPFAM" id="SSF53474">
    <property type="entry name" value="alpha/beta-Hydrolases"/>
    <property type="match status" value="1"/>
</dbReference>
<dbReference type="Gene3D" id="3.40.50.1820">
    <property type="entry name" value="alpha/beta hydrolase"/>
    <property type="match status" value="1"/>
</dbReference>
<feature type="domain" description="AB hydrolase-1" evidence="1">
    <location>
        <begin position="25"/>
        <end position="128"/>
    </location>
</feature>
<dbReference type="Pfam" id="PF00561">
    <property type="entry name" value="Abhydrolase_1"/>
    <property type="match status" value="1"/>
</dbReference>
<keyword evidence="3" id="KW-1185">Reference proteome</keyword>
<dbReference type="PANTHER" id="PTHR43433:SF5">
    <property type="entry name" value="AB HYDROLASE-1 DOMAIN-CONTAINING PROTEIN"/>
    <property type="match status" value="1"/>
</dbReference>
<dbReference type="AlphaFoldDB" id="A0A919V3V7"/>
<reference evidence="2" key="1">
    <citation type="submission" date="2021-01" db="EMBL/GenBank/DDBJ databases">
        <title>Whole genome shotgun sequence of Sphaerisporangium rufum NBRC 109079.</title>
        <authorList>
            <person name="Komaki H."/>
            <person name="Tamura T."/>
        </authorList>
    </citation>
    <scope>NUCLEOTIDE SEQUENCE</scope>
    <source>
        <strain evidence="2">NBRC 109079</strain>
    </source>
</reference>
<evidence type="ECO:0000259" key="1">
    <source>
        <dbReference type="Pfam" id="PF00561"/>
    </source>
</evidence>